<protein>
    <submittedName>
        <fullName evidence="1">Uncharacterized protein</fullName>
    </submittedName>
</protein>
<accession>A0AAE1MRM6</accession>
<sequence>MTGERRRTLLFRRLDDSDKTPCREVRTKSTRARKLRFTGISITRASTSVSMLSNKSREIRIFEGFVRCEP</sequence>
<dbReference type="AlphaFoldDB" id="A0AAE1MRM6"/>
<dbReference type="EMBL" id="JAWXYG010000004">
    <property type="protein sequence ID" value="KAK4273970.1"/>
    <property type="molecule type" value="Genomic_DNA"/>
</dbReference>
<organism evidence="1 2">
    <name type="scientific">Acacia crassicarpa</name>
    <name type="common">northern wattle</name>
    <dbReference type="NCBI Taxonomy" id="499986"/>
    <lineage>
        <taxon>Eukaryota</taxon>
        <taxon>Viridiplantae</taxon>
        <taxon>Streptophyta</taxon>
        <taxon>Embryophyta</taxon>
        <taxon>Tracheophyta</taxon>
        <taxon>Spermatophyta</taxon>
        <taxon>Magnoliopsida</taxon>
        <taxon>eudicotyledons</taxon>
        <taxon>Gunneridae</taxon>
        <taxon>Pentapetalae</taxon>
        <taxon>rosids</taxon>
        <taxon>fabids</taxon>
        <taxon>Fabales</taxon>
        <taxon>Fabaceae</taxon>
        <taxon>Caesalpinioideae</taxon>
        <taxon>mimosoid clade</taxon>
        <taxon>Acacieae</taxon>
        <taxon>Acacia</taxon>
    </lineage>
</organism>
<name>A0AAE1MRM6_9FABA</name>
<proteinExistence type="predicted"/>
<comment type="caution">
    <text evidence="1">The sequence shown here is derived from an EMBL/GenBank/DDBJ whole genome shotgun (WGS) entry which is preliminary data.</text>
</comment>
<gene>
    <name evidence="1" type="ORF">QN277_017267</name>
</gene>
<evidence type="ECO:0000313" key="2">
    <source>
        <dbReference type="Proteomes" id="UP001293593"/>
    </source>
</evidence>
<evidence type="ECO:0000313" key="1">
    <source>
        <dbReference type="EMBL" id="KAK4273970.1"/>
    </source>
</evidence>
<dbReference type="Proteomes" id="UP001293593">
    <property type="component" value="Unassembled WGS sequence"/>
</dbReference>
<reference evidence="1" key="1">
    <citation type="submission" date="2023-10" db="EMBL/GenBank/DDBJ databases">
        <title>Chromosome-level genome of the transformable northern wattle, Acacia crassicarpa.</title>
        <authorList>
            <person name="Massaro I."/>
            <person name="Sinha N.R."/>
            <person name="Poethig S."/>
            <person name="Leichty A.R."/>
        </authorList>
    </citation>
    <scope>NUCLEOTIDE SEQUENCE</scope>
    <source>
        <strain evidence="1">Acra3RX</strain>
        <tissue evidence="1">Leaf</tissue>
    </source>
</reference>
<keyword evidence="2" id="KW-1185">Reference proteome</keyword>